<reference evidence="3 4" key="1">
    <citation type="journal article" date="2023" name="Plants (Basel)">
        <title>Bridging the Gap: Combining Genomics and Transcriptomics Approaches to Understand Stylosanthes scabra, an Orphan Legume from the Brazilian Caatinga.</title>
        <authorList>
            <person name="Ferreira-Neto J.R.C."/>
            <person name="da Silva M.D."/>
            <person name="Binneck E."/>
            <person name="de Melo N.F."/>
            <person name="da Silva R.H."/>
            <person name="de Melo A.L.T.M."/>
            <person name="Pandolfi V."/>
            <person name="Bustamante F.O."/>
            <person name="Brasileiro-Vidal A.C."/>
            <person name="Benko-Iseppon A.M."/>
        </authorList>
    </citation>
    <scope>NUCLEOTIDE SEQUENCE [LARGE SCALE GENOMIC DNA]</scope>
    <source>
        <tissue evidence="3">Leaves</tissue>
    </source>
</reference>
<comment type="caution">
    <text evidence="3">The sequence shown here is derived from an EMBL/GenBank/DDBJ whole genome shotgun (WGS) entry which is preliminary data.</text>
</comment>
<dbReference type="EC" id="5.4.99.41" evidence="3"/>
<dbReference type="PANTHER" id="PTHR11764">
    <property type="entry name" value="TERPENE CYCLASE/MUTASE FAMILY MEMBER"/>
    <property type="match status" value="1"/>
</dbReference>
<keyword evidence="1 3" id="KW-0413">Isomerase</keyword>
<proteinExistence type="predicted"/>
<dbReference type="InterPro" id="IPR032697">
    <property type="entry name" value="SQ_cyclase_N"/>
</dbReference>
<protein>
    <submittedName>
        <fullName evidence="3">Lupeol synthase</fullName>
        <ecNumber evidence="3">5.4.99.41</ecNumber>
    </submittedName>
</protein>
<dbReference type="InterPro" id="IPR008930">
    <property type="entry name" value="Terpenoid_cyclase/PrenylTrfase"/>
</dbReference>
<evidence type="ECO:0000313" key="4">
    <source>
        <dbReference type="Proteomes" id="UP001341840"/>
    </source>
</evidence>
<dbReference type="EMBL" id="JASCZI010094370">
    <property type="protein sequence ID" value="MED6153746.1"/>
    <property type="molecule type" value="Genomic_DNA"/>
</dbReference>
<dbReference type="InterPro" id="IPR018333">
    <property type="entry name" value="Squalene_cyclase"/>
</dbReference>
<evidence type="ECO:0000313" key="3">
    <source>
        <dbReference type="EMBL" id="MED6153746.1"/>
    </source>
</evidence>
<sequence length="113" mass="12723">MFGSGMSYIALRILGEELEDHQHKPMSRARKWILDHGGLLAIPSWGKFWVSVLGVYEWSGCNPFPPELWLIPKSSPFQPGGPVLSTSSDPRYALGIPSSRWRTFSKYLAVFQA</sequence>
<feature type="domain" description="Squalene cyclase N-terminal" evidence="2">
    <location>
        <begin position="7"/>
        <end position="78"/>
    </location>
</feature>
<organism evidence="3 4">
    <name type="scientific">Stylosanthes scabra</name>
    <dbReference type="NCBI Taxonomy" id="79078"/>
    <lineage>
        <taxon>Eukaryota</taxon>
        <taxon>Viridiplantae</taxon>
        <taxon>Streptophyta</taxon>
        <taxon>Embryophyta</taxon>
        <taxon>Tracheophyta</taxon>
        <taxon>Spermatophyta</taxon>
        <taxon>Magnoliopsida</taxon>
        <taxon>eudicotyledons</taxon>
        <taxon>Gunneridae</taxon>
        <taxon>Pentapetalae</taxon>
        <taxon>rosids</taxon>
        <taxon>fabids</taxon>
        <taxon>Fabales</taxon>
        <taxon>Fabaceae</taxon>
        <taxon>Papilionoideae</taxon>
        <taxon>50 kb inversion clade</taxon>
        <taxon>dalbergioids sensu lato</taxon>
        <taxon>Dalbergieae</taxon>
        <taxon>Pterocarpus clade</taxon>
        <taxon>Stylosanthes</taxon>
    </lineage>
</organism>
<gene>
    <name evidence="3" type="primary">LUS1_23</name>
    <name evidence="3" type="ORF">PIB30_104999</name>
</gene>
<dbReference type="Proteomes" id="UP001341840">
    <property type="component" value="Unassembled WGS sequence"/>
</dbReference>
<evidence type="ECO:0000256" key="1">
    <source>
        <dbReference type="ARBA" id="ARBA00023235"/>
    </source>
</evidence>
<accession>A0ABU6U0M5</accession>
<dbReference type="Gene3D" id="1.50.10.20">
    <property type="match status" value="1"/>
</dbReference>
<evidence type="ECO:0000259" key="2">
    <source>
        <dbReference type="Pfam" id="PF13249"/>
    </source>
</evidence>
<dbReference type="PANTHER" id="PTHR11764:SF19">
    <property type="entry name" value="TERPENE CYCLASE_MUTASE FAMILY MEMBER"/>
    <property type="match status" value="1"/>
</dbReference>
<keyword evidence="4" id="KW-1185">Reference proteome</keyword>
<dbReference type="SUPFAM" id="SSF48239">
    <property type="entry name" value="Terpenoid cyclases/Protein prenyltransferases"/>
    <property type="match status" value="1"/>
</dbReference>
<dbReference type="GO" id="GO:0042299">
    <property type="term" value="F:lupeol synthase activity"/>
    <property type="evidence" value="ECO:0007669"/>
    <property type="project" value="UniProtKB-EC"/>
</dbReference>
<dbReference type="Pfam" id="PF13249">
    <property type="entry name" value="SQHop_cyclase_N"/>
    <property type="match status" value="1"/>
</dbReference>
<name>A0ABU6U0M5_9FABA</name>